<dbReference type="AlphaFoldDB" id="A0A2Z5GB24"/>
<keyword evidence="2" id="KW-0614">Plasmid</keyword>
<keyword evidence="3" id="KW-1185">Reference proteome</keyword>
<dbReference type="SUPFAM" id="SSF69318">
    <property type="entry name" value="Integrin alpha N-terminal domain"/>
    <property type="match status" value="1"/>
</dbReference>
<geneLocation type="plasmid" evidence="3">
    <name>pacpol4</name>
</geneLocation>
<evidence type="ECO:0000313" key="3">
    <source>
        <dbReference type="Proteomes" id="UP000253606"/>
    </source>
</evidence>
<protein>
    <recommendedName>
        <fullName evidence="1">ASPIC/UnbV domain-containing protein</fullName>
    </recommendedName>
</protein>
<dbReference type="Pfam" id="PF07593">
    <property type="entry name" value="UnbV_ASPIC"/>
    <property type="match status" value="1"/>
</dbReference>
<reference evidence="2 3" key="1">
    <citation type="journal article" date="2018" name="Front. Microbiol.">
        <title>Hydrolytic Capabilities as a Key to Environmental Success: Chitinolytic and Cellulolytic Acidobacteria From Acidic Sub-arctic Soils and Boreal Peatlands.</title>
        <authorList>
            <person name="Belova S.E."/>
            <person name="Ravin N.V."/>
            <person name="Pankratov T.A."/>
            <person name="Rakitin A.L."/>
            <person name="Ivanova A.A."/>
            <person name="Beletsky A.V."/>
            <person name="Mardanov A.V."/>
            <person name="Sinninghe Damste J.S."/>
            <person name="Dedysh S.N."/>
        </authorList>
    </citation>
    <scope>NUCLEOTIDE SEQUENCE [LARGE SCALE GENOMIC DNA]</scope>
    <source>
        <strain evidence="2 3">SBC82</strain>
        <plasmid evidence="3">pacpol4</plasmid>
    </source>
</reference>
<dbReference type="InterPro" id="IPR011519">
    <property type="entry name" value="UnbV_ASPIC"/>
</dbReference>
<name>A0A2Z5GB24_9BACT</name>
<dbReference type="PANTHER" id="PTHR16026:SF0">
    <property type="entry name" value="CARTILAGE ACIDIC PROTEIN 1"/>
    <property type="match status" value="1"/>
</dbReference>
<dbReference type="PANTHER" id="PTHR16026">
    <property type="entry name" value="CARTILAGE ACIDIC PROTEIN 1"/>
    <property type="match status" value="1"/>
</dbReference>
<feature type="domain" description="ASPIC/UnbV" evidence="1">
    <location>
        <begin position="79"/>
        <end position="146"/>
    </location>
</feature>
<dbReference type="KEGG" id="abas:ACPOL_6987"/>
<gene>
    <name evidence="2" type="ORF">ACPOL_6987</name>
</gene>
<evidence type="ECO:0000259" key="1">
    <source>
        <dbReference type="Pfam" id="PF07593"/>
    </source>
</evidence>
<organism evidence="2 3">
    <name type="scientific">Acidisarcina polymorpha</name>
    <dbReference type="NCBI Taxonomy" id="2211140"/>
    <lineage>
        <taxon>Bacteria</taxon>
        <taxon>Pseudomonadati</taxon>
        <taxon>Acidobacteriota</taxon>
        <taxon>Terriglobia</taxon>
        <taxon>Terriglobales</taxon>
        <taxon>Acidobacteriaceae</taxon>
        <taxon>Acidisarcina</taxon>
    </lineage>
</organism>
<evidence type="ECO:0000313" key="2">
    <source>
        <dbReference type="EMBL" id="AXC16189.1"/>
    </source>
</evidence>
<sequence>MYRNRGNGSFEDVSARAGSGIALKRSSRGVAFGDIFNTGQTDILVSNMNESPTLLRNYTRPKFSSLTIQLRGKAPNLFAIGGRVSVVPGTLHMMNEVQSGGSYLSQNDLRLRFGLGSATKADRVLIRWPDGHEDALENVAAGQYLTVAYGGKILSAVPYGETPGKLKKH</sequence>
<dbReference type="EMBL" id="CP030843">
    <property type="protein sequence ID" value="AXC16189.1"/>
    <property type="molecule type" value="Genomic_DNA"/>
</dbReference>
<dbReference type="InterPro" id="IPR028994">
    <property type="entry name" value="Integrin_alpha_N"/>
</dbReference>
<proteinExistence type="predicted"/>
<dbReference type="InterPro" id="IPR027039">
    <property type="entry name" value="Crtac1"/>
</dbReference>
<accession>A0A2Z5GB24</accession>
<dbReference type="Proteomes" id="UP000253606">
    <property type="component" value="Plasmid pACPOL4"/>
</dbReference>